<dbReference type="KEGG" id="tet:TTHERM_00409020"/>
<sequence length="493" mass="58893">MNNLNNPKYPPGVASHNRKKNNQRNFNNQSQNYHNRDHYQHDNNNNFMNNFQMGQQDISDIISSLGNQFSVQIDPHHNQQERLIENQEIQFVNVNDLEQKALVQQSQQNINDQQPEQEESQKVKQFLMELKECLRKKCDIIIEIGKRKIDEMEKYIENRIKEKICSKVMEGVYDKEKAIFKEIFQNELLNKNYLRDQIISCMEQHFKEYFQEVSKVYELGLKHFSDYCKESENVSKQNKETFQSIILELQNLQEGDRNILAKLQDQTKEELDEINNMRQINENISKYVQGIAIIKEKNAQLENYLQNLQLKVNDRVKQNKLIVDYMVSKYIEEYQKALVAKRKNLNTQKDGEDSDDEESEEEESPAVNQKLLKDNLKPPVQIITKQTQQIQNLQARQNDQFFQDEESNDEEEDEEEEEENKYDQTQENIKIQYLKNVIEDDYQEDQQRKSNQRQQVDRNQYRQNYTNNFDLGQLKNNQQNQVETDDEDSVSDN</sequence>
<organism evidence="3 4">
    <name type="scientific">Tetrahymena thermophila (strain SB210)</name>
    <dbReference type="NCBI Taxonomy" id="312017"/>
    <lineage>
        <taxon>Eukaryota</taxon>
        <taxon>Sar</taxon>
        <taxon>Alveolata</taxon>
        <taxon>Ciliophora</taxon>
        <taxon>Intramacronucleata</taxon>
        <taxon>Oligohymenophorea</taxon>
        <taxon>Hymenostomatida</taxon>
        <taxon>Tetrahymenina</taxon>
        <taxon>Tetrahymenidae</taxon>
        <taxon>Tetrahymena</taxon>
    </lineage>
</organism>
<feature type="coiled-coil region" evidence="1">
    <location>
        <begin position="260"/>
        <end position="314"/>
    </location>
</feature>
<name>I7MFS5_TETTS</name>
<feature type="compositionally biased region" description="Polar residues" evidence="2">
    <location>
        <begin position="461"/>
        <end position="482"/>
    </location>
</feature>
<dbReference type="EMBL" id="GG662612">
    <property type="protein sequence ID" value="EAS00549.2"/>
    <property type="molecule type" value="Genomic_DNA"/>
</dbReference>
<evidence type="ECO:0000256" key="1">
    <source>
        <dbReference type="SAM" id="Coils"/>
    </source>
</evidence>
<proteinExistence type="predicted"/>
<dbReference type="GeneID" id="7836039"/>
<accession>I7MFS5</accession>
<feature type="compositionally biased region" description="Low complexity" evidence="2">
    <location>
        <begin position="23"/>
        <end position="32"/>
    </location>
</feature>
<feature type="compositionally biased region" description="Acidic residues" evidence="2">
    <location>
        <begin position="402"/>
        <end position="420"/>
    </location>
</feature>
<gene>
    <name evidence="3" type="ORF">TTHERM_00409020</name>
</gene>
<evidence type="ECO:0000313" key="3">
    <source>
        <dbReference type="EMBL" id="EAS00549.2"/>
    </source>
</evidence>
<keyword evidence="1" id="KW-0175">Coiled coil</keyword>
<evidence type="ECO:0000256" key="2">
    <source>
        <dbReference type="SAM" id="MobiDB-lite"/>
    </source>
</evidence>
<keyword evidence="4" id="KW-1185">Reference proteome</keyword>
<protein>
    <submittedName>
        <fullName evidence="3">Uncharacterized protein</fullName>
    </submittedName>
</protein>
<evidence type="ECO:0000313" key="4">
    <source>
        <dbReference type="Proteomes" id="UP000009168"/>
    </source>
</evidence>
<reference evidence="4" key="1">
    <citation type="journal article" date="2006" name="PLoS Biol.">
        <title>Macronuclear genome sequence of the ciliate Tetrahymena thermophila, a model eukaryote.</title>
        <authorList>
            <person name="Eisen J.A."/>
            <person name="Coyne R.S."/>
            <person name="Wu M."/>
            <person name="Wu D."/>
            <person name="Thiagarajan M."/>
            <person name="Wortman J.R."/>
            <person name="Badger J.H."/>
            <person name="Ren Q."/>
            <person name="Amedeo P."/>
            <person name="Jones K.M."/>
            <person name="Tallon L.J."/>
            <person name="Delcher A.L."/>
            <person name="Salzberg S.L."/>
            <person name="Silva J.C."/>
            <person name="Haas B.J."/>
            <person name="Majoros W.H."/>
            <person name="Farzad M."/>
            <person name="Carlton J.M."/>
            <person name="Smith R.K. Jr."/>
            <person name="Garg J."/>
            <person name="Pearlman R.E."/>
            <person name="Karrer K.M."/>
            <person name="Sun L."/>
            <person name="Manning G."/>
            <person name="Elde N.C."/>
            <person name="Turkewitz A.P."/>
            <person name="Asai D.J."/>
            <person name="Wilkes D.E."/>
            <person name="Wang Y."/>
            <person name="Cai H."/>
            <person name="Collins K."/>
            <person name="Stewart B.A."/>
            <person name="Lee S.R."/>
            <person name="Wilamowska K."/>
            <person name="Weinberg Z."/>
            <person name="Ruzzo W.L."/>
            <person name="Wloga D."/>
            <person name="Gaertig J."/>
            <person name="Frankel J."/>
            <person name="Tsao C.-C."/>
            <person name="Gorovsky M.A."/>
            <person name="Keeling P.J."/>
            <person name="Waller R.F."/>
            <person name="Patron N.J."/>
            <person name="Cherry J.M."/>
            <person name="Stover N.A."/>
            <person name="Krieger C.J."/>
            <person name="del Toro C."/>
            <person name="Ryder H.F."/>
            <person name="Williamson S.C."/>
            <person name="Barbeau R.A."/>
            <person name="Hamilton E.P."/>
            <person name="Orias E."/>
        </authorList>
    </citation>
    <scope>NUCLEOTIDE SEQUENCE [LARGE SCALE GENOMIC DNA]</scope>
    <source>
        <strain evidence="4">SB210</strain>
    </source>
</reference>
<feature type="region of interest" description="Disordered" evidence="2">
    <location>
        <begin position="402"/>
        <end position="428"/>
    </location>
</feature>
<feature type="region of interest" description="Disordered" evidence="2">
    <location>
        <begin position="1"/>
        <end position="41"/>
    </location>
</feature>
<feature type="compositionally biased region" description="Acidic residues" evidence="2">
    <location>
        <begin position="483"/>
        <end position="493"/>
    </location>
</feature>
<dbReference type="AlphaFoldDB" id="I7MFS5"/>
<dbReference type="Proteomes" id="UP000009168">
    <property type="component" value="Unassembled WGS sequence"/>
</dbReference>
<feature type="compositionally biased region" description="Acidic residues" evidence="2">
    <location>
        <begin position="352"/>
        <end position="364"/>
    </location>
</feature>
<dbReference type="RefSeq" id="XP_001020794.2">
    <property type="nucleotide sequence ID" value="XM_001020794.3"/>
</dbReference>
<feature type="region of interest" description="Disordered" evidence="2">
    <location>
        <begin position="345"/>
        <end position="374"/>
    </location>
</feature>
<feature type="region of interest" description="Disordered" evidence="2">
    <location>
        <begin position="441"/>
        <end position="493"/>
    </location>
</feature>
<dbReference type="InParanoid" id="I7MFS5"/>